<evidence type="ECO:0000256" key="1">
    <source>
        <dbReference type="SAM" id="SignalP"/>
    </source>
</evidence>
<feature type="chain" id="PRO_5020339838" description="Outer membrane protein beta-barrel domain-containing protein" evidence="1">
    <location>
        <begin position="21"/>
        <end position="163"/>
    </location>
</feature>
<reference evidence="2 3" key="1">
    <citation type="journal article" date="2015" name="Int. J. Syst. Evol. Microbiol.">
        <title>Hyunsoonleella pacifica sp. nov., isolated from seawater of South Pacific Gyre.</title>
        <authorList>
            <person name="Gao X."/>
            <person name="Zhang Z."/>
            <person name="Dai X."/>
            <person name="Zhang X.H."/>
        </authorList>
    </citation>
    <scope>NUCLEOTIDE SEQUENCE [LARGE SCALE GENOMIC DNA]</scope>
    <source>
        <strain evidence="2 3">SW033</strain>
    </source>
</reference>
<dbReference type="Pfam" id="PF20351">
    <property type="entry name" value="DUF6646"/>
    <property type="match status" value="1"/>
</dbReference>
<feature type="signal peptide" evidence="1">
    <location>
        <begin position="1"/>
        <end position="20"/>
    </location>
</feature>
<dbReference type="InterPro" id="IPR046588">
    <property type="entry name" value="DUF6646"/>
</dbReference>
<evidence type="ECO:0008006" key="4">
    <source>
        <dbReference type="Google" id="ProtNLM"/>
    </source>
</evidence>
<dbReference type="OrthoDB" id="1118003at2"/>
<comment type="caution">
    <text evidence="2">The sequence shown here is derived from an EMBL/GenBank/DDBJ whole genome shotgun (WGS) entry which is preliminary data.</text>
</comment>
<dbReference type="AlphaFoldDB" id="A0A4Q9FSD2"/>
<sequence length="163" mass="17931">MKKLILVLAILSVSLINAQAYTGKNDNKFQVGLNAQDNGTGINISYDYGFGENISFGFTSTYLLGVEESIDASFTDRFDIRARFNANLGNVVNVSDNFDIYPGLSLGMKNFGGHLGMRYFFTEGFGIYTELNTPLAKFNSDGLTPAEMLHNQFTVNFGASFNL</sequence>
<evidence type="ECO:0000313" key="3">
    <source>
        <dbReference type="Proteomes" id="UP000292372"/>
    </source>
</evidence>
<keyword evidence="1" id="KW-0732">Signal</keyword>
<dbReference type="Proteomes" id="UP000292372">
    <property type="component" value="Unassembled WGS sequence"/>
</dbReference>
<dbReference type="EMBL" id="SIRS01000003">
    <property type="protein sequence ID" value="TBN16534.1"/>
    <property type="molecule type" value="Genomic_DNA"/>
</dbReference>
<proteinExistence type="predicted"/>
<dbReference type="RefSeq" id="WP_130936515.1">
    <property type="nucleotide sequence ID" value="NZ_BMEE01000002.1"/>
</dbReference>
<organism evidence="2 3">
    <name type="scientific">Hyunsoonleella pacifica</name>
    <dbReference type="NCBI Taxonomy" id="1080224"/>
    <lineage>
        <taxon>Bacteria</taxon>
        <taxon>Pseudomonadati</taxon>
        <taxon>Bacteroidota</taxon>
        <taxon>Flavobacteriia</taxon>
        <taxon>Flavobacteriales</taxon>
        <taxon>Flavobacteriaceae</taxon>
    </lineage>
</organism>
<name>A0A4Q9FSD2_9FLAO</name>
<accession>A0A4Q9FSD2</accession>
<gene>
    <name evidence="2" type="ORF">EYD46_07805</name>
</gene>
<keyword evidence="3" id="KW-1185">Reference proteome</keyword>
<protein>
    <recommendedName>
        <fullName evidence="4">Outer membrane protein beta-barrel domain-containing protein</fullName>
    </recommendedName>
</protein>
<evidence type="ECO:0000313" key="2">
    <source>
        <dbReference type="EMBL" id="TBN16534.1"/>
    </source>
</evidence>